<comment type="caution">
    <text evidence="2">The sequence shown here is derived from an EMBL/GenBank/DDBJ whole genome shotgun (WGS) entry which is preliminary data.</text>
</comment>
<dbReference type="Gene3D" id="3.90.215.10">
    <property type="entry name" value="Gamma Fibrinogen, chain A, domain 1"/>
    <property type="match status" value="1"/>
</dbReference>
<dbReference type="Proteomes" id="UP001176940">
    <property type="component" value="Unassembled WGS sequence"/>
</dbReference>
<sequence length="178" mass="20298">MPTKLRPIYHAVAHQSRPVTTAYHLPHCSPPVTTVYHPLRFSGGTKHSCRPYSVPSTTPKRFTYLEAAVQSVINLYRNFPKMLSVEYVVRGVPTSLSDISSYTVGSFQLRVDLEDFDNNRAYATYSDFSINGEGDFYRLKLDKFIEGTAGKRSRYTFICHLYVIYCSHNAKKNSGRKL</sequence>
<name>A0ABN9LSV8_9NEOB</name>
<evidence type="ECO:0000259" key="1">
    <source>
        <dbReference type="Pfam" id="PF00147"/>
    </source>
</evidence>
<organism evidence="2 3">
    <name type="scientific">Ranitomeya imitator</name>
    <name type="common">mimic poison frog</name>
    <dbReference type="NCBI Taxonomy" id="111125"/>
    <lineage>
        <taxon>Eukaryota</taxon>
        <taxon>Metazoa</taxon>
        <taxon>Chordata</taxon>
        <taxon>Craniata</taxon>
        <taxon>Vertebrata</taxon>
        <taxon>Euteleostomi</taxon>
        <taxon>Amphibia</taxon>
        <taxon>Batrachia</taxon>
        <taxon>Anura</taxon>
        <taxon>Neobatrachia</taxon>
        <taxon>Hyloidea</taxon>
        <taxon>Dendrobatidae</taxon>
        <taxon>Dendrobatinae</taxon>
        <taxon>Ranitomeya</taxon>
    </lineage>
</organism>
<evidence type="ECO:0000313" key="3">
    <source>
        <dbReference type="Proteomes" id="UP001176940"/>
    </source>
</evidence>
<feature type="domain" description="Fibrinogen C-terminal" evidence="1">
    <location>
        <begin position="104"/>
        <end position="154"/>
    </location>
</feature>
<accession>A0ABN9LSV8</accession>
<dbReference type="SUPFAM" id="SSF56496">
    <property type="entry name" value="Fibrinogen C-terminal domain-like"/>
    <property type="match status" value="1"/>
</dbReference>
<dbReference type="InterPro" id="IPR002181">
    <property type="entry name" value="Fibrinogen_a/b/g_C_dom"/>
</dbReference>
<keyword evidence="3" id="KW-1185">Reference proteome</keyword>
<dbReference type="InterPro" id="IPR014716">
    <property type="entry name" value="Fibrinogen_a/b/g_C_1"/>
</dbReference>
<reference evidence="2" key="1">
    <citation type="submission" date="2023-07" db="EMBL/GenBank/DDBJ databases">
        <authorList>
            <person name="Stuckert A."/>
        </authorList>
    </citation>
    <scope>NUCLEOTIDE SEQUENCE</scope>
</reference>
<protein>
    <recommendedName>
        <fullName evidence="1">Fibrinogen C-terminal domain-containing protein</fullName>
    </recommendedName>
</protein>
<dbReference type="EMBL" id="CAUEEQ010027184">
    <property type="protein sequence ID" value="CAJ0947738.1"/>
    <property type="molecule type" value="Genomic_DNA"/>
</dbReference>
<evidence type="ECO:0000313" key="2">
    <source>
        <dbReference type="EMBL" id="CAJ0947738.1"/>
    </source>
</evidence>
<dbReference type="Pfam" id="PF00147">
    <property type="entry name" value="Fibrinogen_C"/>
    <property type="match status" value="1"/>
</dbReference>
<dbReference type="InterPro" id="IPR036056">
    <property type="entry name" value="Fibrinogen-like_C"/>
</dbReference>
<proteinExistence type="predicted"/>
<gene>
    <name evidence="2" type="ORF">RIMI_LOCUS11808882</name>
</gene>